<dbReference type="Proteomes" id="UP000009168">
    <property type="component" value="Unassembled WGS sequence"/>
</dbReference>
<proteinExistence type="predicted"/>
<dbReference type="RefSeq" id="XP_001018213.1">
    <property type="nucleotide sequence ID" value="XM_001018213.1"/>
</dbReference>
<reference evidence="2" key="1">
    <citation type="journal article" date="2006" name="PLoS Biol.">
        <title>Macronuclear genome sequence of the ciliate Tetrahymena thermophila, a model eukaryote.</title>
        <authorList>
            <person name="Eisen J.A."/>
            <person name="Coyne R.S."/>
            <person name="Wu M."/>
            <person name="Wu D."/>
            <person name="Thiagarajan M."/>
            <person name="Wortman J.R."/>
            <person name="Badger J.H."/>
            <person name="Ren Q."/>
            <person name="Amedeo P."/>
            <person name="Jones K.M."/>
            <person name="Tallon L.J."/>
            <person name="Delcher A.L."/>
            <person name="Salzberg S.L."/>
            <person name="Silva J.C."/>
            <person name="Haas B.J."/>
            <person name="Majoros W.H."/>
            <person name="Farzad M."/>
            <person name="Carlton J.M."/>
            <person name="Smith R.K. Jr."/>
            <person name="Garg J."/>
            <person name="Pearlman R.E."/>
            <person name="Karrer K.M."/>
            <person name="Sun L."/>
            <person name="Manning G."/>
            <person name="Elde N.C."/>
            <person name="Turkewitz A.P."/>
            <person name="Asai D.J."/>
            <person name="Wilkes D.E."/>
            <person name="Wang Y."/>
            <person name="Cai H."/>
            <person name="Collins K."/>
            <person name="Stewart B.A."/>
            <person name="Lee S.R."/>
            <person name="Wilamowska K."/>
            <person name="Weinberg Z."/>
            <person name="Ruzzo W.L."/>
            <person name="Wloga D."/>
            <person name="Gaertig J."/>
            <person name="Frankel J."/>
            <person name="Tsao C.-C."/>
            <person name="Gorovsky M.A."/>
            <person name="Keeling P.J."/>
            <person name="Waller R.F."/>
            <person name="Patron N.J."/>
            <person name="Cherry J.M."/>
            <person name="Stover N.A."/>
            <person name="Krieger C.J."/>
            <person name="del Toro C."/>
            <person name="Ryder H.F."/>
            <person name="Williamson S.C."/>
            <person name="Barbeau R.A."/>
            <person name="Hamilton E.P."/>
            <person name="Orias E."/>
        </authorList>
    </citation>
    <scope>NUCLEOTIDE SEQUENCE [LARGE SCALE GENOMIC DNA]</scope>
    <source>
        <strain evidence="2">SB210</strain>
    </source>
</reference>
<gene>
    <name evidence="1" type="ORF">TTHERM_00283570</name>
</gene>
<dbReference type="HOGENOM" id="CLU_1800346_0_0_1"/>
<dbReference type="AlphaFoldDB" id="I7MKA7"/>
<accession>I7MKA7</accession>
<dbReference type="InParanoid" id="I7MKA7"/>
<keyword evidence="2" id="KW-1185">Reference proteome</keyword>
<organism evidence="1 2">
    <name type="scientific">Tetrahymena thermophila (strain SB210)</name>
    <dbReference type="NCBI Taxonomy" id="312017"/>
    <lineage>
        <taxon>Eukaryota</taxon>
        <taxon>Sar</taxon>
        <taxon>Alveolata</taxon>
        <taxon>Ciliophora</taxon>
        <taxon>Intramacronucleata</taxon>
        <taxon>Oligohymenophorea</taxon>
        <taxon>Hymenostomatida</taxon>
        <taxon>Tetrahymenina</taxon>
        <taxon>Tetrahymenidae</taxon>
        <taxon>Tetrahymena</taxon>
    </lineage>
</organism>
<sequence>MHQTLLIHQSIFSITYLSEKILNSLDTSLVLQFLIYFSETCIITKDNKSQTNTKFKIKVKINIKKNQLDSPGDQPLDIDRITQQYDKTINTENITDNLFPSLPFLQVNWIKRENNSIIIEFTIATTIYQEISLYQPNMIDIAIQ</sequence>
<evidence type="ECO:0000313" key="1">
    <source>
        <dbReference type="EMBL" id="EAR97968.1"/>
    </source>
</evidence>
<dbReference type="GeneID" id="7829959"/>
<name>I7MKA7_TETTS</name>
<dbReference type="KEGG" id="tet:TTHERM_00283570"/>
<protein>
    <submittedName>
        <fullName evidence="1">Uncharacterized protein</fullName>
    </submittedName>
</protein>
<evidence type="ECO:0000313" key="2">
    <source>
        <dbReference type="Proteomes" id="UP000009168"/>
    </source>
</evidence>
<dbReference type="EMBL" id="GG662656">
    <property type="protein sequence ID" value="EAR97968.1"/>
    <property type="molecule type" value="Genomic_DNA"/>
</dbReference>